<dbReference type="PANTHER" id="PTHR10545:SF29">
    <property type="entry name" value="GH14572P-RELATED"/>
    <property type="match status" value="1"/>
</dbReference>
<keyword evidence="6" id="KW-1185">Reference proteome</keyword>
<dbReference type="CDD" id="cd04301">
    <property type="entry name" value="NAT_SF"/>
    <property type="match status" value="1"/>
</dbReference>
<dbReference type="InParanoid" id="A0A2K1QPI7"/>
<dbReference type="FunFam" id="3.40.630.30:FF:000064">
    <property type="entry name" value="GNAT family acetyltransferase"/>
    <property type="match status" value="1"/>
</dbReference>
<protein>
    <recommendedName>
        <fullName evidence="4">N-acetyltransferase domain-containing protein</fullName>
    </recommendedName>
</protein>
<dbReference type="InterPro" id="IPR051016">
    <property type="entry name" value="Diverse_Substrate_AcTransf"/>
</dbReference>
<gene>
    <name evidence="5" type="ORF">CAC42_4843</name>
</gene>
<sequence>MPTTFDFHAEASHDVPHILEMIKELADYEKDLKAVEATEQTLLSTLRHAPSPGAAPSGPGYAQTLLLRVPASASASTNSTSTNPSHSYASPAGEVVGMALYFYNYSTWRSAPGIYLEDLYVRPEYRKRGYGKTLIQALAKETLKIGGKRLQWSCLKWNEPSLQFYRSLGALEQDEWAGLRVEGDALDKLAA</sequence>
<evidence type="ECO:0000313" key="5">
    <source>
        <dbReference type="EMBL" id="PNS16879.1"/>
    </source>
</evidence>
<dbReference type="STRING" id="2082308.A0A2K1QPI7"/>
<dbReference type="OrthoDB" id="7305308at2759"/>
<dbReference type="AlphaFoldDB" id="A0A2K1QPI7"/>
<organism evidence="5 6">
    <name type="scientific">Sphaceloma murrayae</name>
    <dbReference type="NCBI Taxonomy" id="2082308"/>
    <lineage>
        <taxon>Eukaryota</taxon>
        <taxon>Fungi</taxon>
        <taxon>Dikarya</taxon>
        <taxon>Ascomycota</taxon>
        <taxon>Pezizomycotina</taxon>
        <taxon>Dothideomycetes</taxon>
        <taxon>Dothideomycetidae</taxon>
        <taxon>Myriangiales</taxon>
        <taxon>Elsinoaceae</taxon>
        <taxon>Sphaceloma</taxon>
    </lineage>
</organism>
<dbReference type="InterPro" id="IPR016181">
    <property type="entry name" value="Acyl_CoA_acyltransferase"/>
</dbReference>
<evidence type="ECO:0000256" key="2">
    <source>
        <dbReference type="ARBA" id="ARBA00022679"/>
    </source>
</evidence>
<dbReference type="InterPro" id="IPR000182">
    <property type="entry name" value="GNAT_dom"/>
</dbReference>
<dbReference type="EMBL" id="NKHZ01000055">
    <property type="protein sequence ID" value="PNS16879.1"/>
    <property type="molecule type" value="Genomic_DNA"/>
</dbReference>
<reference evidence="5 6" key="1">
    <citation type="submission" date="2017-06" db="EMBL/GenBank/DDBJ databases">
        <title>Draft genome sequence of a variant of Elsinoe murrayae.</title>
        <authorList>
            <person name="Cheng Q."/>
        </authorList>
    </citation>
    <scope>NUCLEOTIDE SEQUENCE [LARGE SCALE GENOMIC DNA]</scope>
    <source>
        <strain evidence="5 6">CQ-2017a</strain>
    </source>
</reference>
<dbReference type="Pfam" id="PF00583">
    <property type="entry name" value="Acetyltransf_1"/>
    <property type="match status" value="1"/>
</dbReference>
<accession>A0A2K1QPI7</accession>
<dbReference type="Proteomes" id="UP000243797">
    <property type="component" value="Unassembled WGS sequence"/>
</dbReference>
<name>A0A2K1QPI7_9PEZI</name>
<dbReference type="PANTHER" id="PTHR10545">
    <property type="entry name" value="DIAMINE N-ACETYLTRANSFERASE"/>
    <property type="match status" value="1"/>
</dbReference>
<comment type="similarity">
    <text evidence="1">Belongs to the acetyltransferase family.</text>
</comment>
<evidence type="ECO:0000256" key="1">
    <source>
        <dbReference type="ARBA" id="ARBA00008694"/>
    </source>
</evidence>
<evidence type="ECO:0000259" key="4">
    <source>
        <dbReference type="PROSITE" id="PS51186"/>
    </source>
</evidence>
<keyword evidence="3" id="KW-0012">Acyltransferase</keyword>
<dbReference type="SUPFAM" id="SSF55729">
    <property type="entry name" value="Acyl-CoA N-acyltransferases (Nat)"/>
    <property type="match status" value="1"/>
</dbReference>
<comment type="caution">
    <text evidence="5">The sequence shown here is derived from an EMBL/GenBank/DDBJ whole genome shotgun (WGS) entry which is preliminary data.</text>
</comment>
<evidence type="ECO:0000313" key="6">
    <source>
        <dbReference type="Proteomes" id="UP000243797"/>
    </source>
</evidence>
<proteinExistence type="inferred from homology"/>
<keyword evidence="2" id="KW-0808">Transferase</keyword>
<dbReference type="PROSITE" id="PS51186">
    <property type="entry name" value="GNAT"/>
    <property type="match status" value="1"/>
</dbReference>
<dbReference type="GO" id="GO:0008080">
    <property type="term" value="F:N-acetyltransferase activity"/>
    <property type="evidence" value="ECO:0007669"/>
    <property type="project" value="TreeGrafter"/>
</dbReference>
<feature type="domain" description="N-acetyltransferase" evidence="4">
    <location>
        <begin position="20"/>
        <end position="191"/>
    </location>
</feature>
<dbReference type="Gene3D" id="3.40.630.30">
    <property type="match status" value="1"/>
</dbReference>
<evidence type="ECO:0000256" key="3">
    <source>
        <dbReference type="ARBA" id="ARBA00023315"/>
    </source>
</evidence>